<dbReference type="Proteomes" id="UP000079169">
    <property type="component" value="Unplaced"/>
</dbReference>
<dbReference type="RefSeq" id="XP_026680281.1">
    <property type="nucleotide sequence ID" value="XM_026824480.1"/>
</dbReference>
<accession>A0A3Q0IVJ4</accession>
<evidence type="ECO:0000313" key="2">
    <source>
        <dbReference type="RefSeq" id="XP_026680281.1"/>
    </source>
</evidence>
<organism evidence="1 2">
    <name type="scientific">Diaphorina citri</name>
    <name type="common">Asian citrus psyllid</name>
    <dbReference type="NCBI Taxonomy" id="121845"/>
    <lineage>
        <taxon>Eukaryota</taxon>
        <taxon>Metazoa</taxon>
        <taxon>Ecdysozoa</taxon>
        <taxon>Arthropoda</taxon>
        <taxon>Hexapoda</taxon>
        <taxon>Insecta</taxon>
        <taxon>Pterygota</taxon>
        <taxon>Neoptera</taxon>
        <taxon>Paraneoptera</taxon>
        <taxon>Hemiptera</taxon>
        <taxon>Sternorrhyncha</taxon>
        <taxon>Psylloidea</taxon>
        <taxon>Psyllidae</taxon>
        <taxon>Diaphorininae</taxon>
        <taxon>Diaphorina</taxon>
    </lineage>
</organism>
<gene>
    <name evidence="2" type="primary">LOC113467947</name>
</gene>
<protein>
    <submittedName>
        <fullName evidence="2">Uncharacterized protein LOC113467947 isoform X2</fullName>
    </submittedName>
</protein>
<dbReference type="PaxDb" id="121845-A0A3Q0IVJ4"/>
<name>A0A3Q0IVJ4_DIACI</name>
<proteinExistence type="predicted"/>
<keyword evidence="1" id="KW-1185">Reference proteome</keyword>
<dbReference type="GeneID" id="113467947"/>
<evidence type="ECO:0000313" key="1">
    <source>
        <dbReference type="Proteomes" id="UP000079169"/>
    </source>
</evidence>
<sequence length="268" mass="31744">MMLTSLKNVVFRNASVLKQKPSCRSLGTSIGINQSFSSLQKSTMNMTAQSIRRLCNTNISNFSISSPEYFRRLTWFSHMNNQCQNEEHLNLLKKKEKALLKALKNKYQLEFESLEKIQKHHFDLLEECCSDCPENKIQSPRFNQVKKLVFKIHQDQIEIIQEAMDVKKILMLQSETKDAFEQIGKLNDIMHVETKYHEEQINTIKQCIAELNNMMQDIEKIYGKDEDDKNLALMKIFVTKHEQQLKEQIQRHEEILQRYKRFIQINIE</sequence>
<reference evidence="2" key="1">
    <citation type="submission" date="2025-08" db="UniProtKB">
        <authorList>
            <consortium name="RefSeq"/>
        </authorList>
    </citation>
    <scope>IDENTIFICATION</scope>
</reference>
<dbReference type="AlphaFoldDB" id="A0A3Q0IVJ4"/>